<feature type="transmembrane region" description="Helical" evidence="5">
    <location>
        <begin position="988"/>
        <end position="1013"/>
    </location>
</feature>
<dbReference type="Gene3D" id="1.20.1110.10">
    <property type="entry name" value="Calcium-transporting ATPase, transmembrane domain"/>
    <property type="match status" value="1"/>
</dbReference>
<dbReference type="OrthoDB" id="5568754at2759"/>
<dbReference type="Gene3D" id="3.40.1110.10">
    <property type="entry name" value="Calcium-transporting ATPase, cytoplasmic domain N"/>
    <property type="match status" value="1"/>
</dbReference>
<reference evidence="7 8" key="2">
    <citation type="submission" date="2016-05" db="EMBL/GenBank/DDBJ databases">
        <title>Lineage-specific infection strategies underlie the spectrum of fungal disease in amphibians.</title>
        <authorList>
            <person name="Cuomo C.A."/>
            <person name="Farrer R.A."/>
            <person name="James T."/>
            <person name="Longcore J."/>
            <person name="Birren B."/>
        </authorList>
    </citation>
    <scope>NUCLEOTIDE SEQUENCE [LARGE SCALE GENOMIC DNA]</scope>
    <source>
        <strain evidence="7 8">JEL423</strain>
    </source>
</reference>
<dbReference type="InterPro" id="IPR023298">
    <property type="entry name" value="ATPase_P-typ_TM_dom_sf"/>
</dbReference>
<dbReference type="InterPro" id="IPR023214">
    <property type="entry name" value="HAD_sf"/>
</dbReference>
<evidence type="ECO:0000256" key="2">
    <source>
        <dbReference type="ARBA" id="ARBA00022692"/>
    </source>
</evidence>
<evidence type="ECO:0000256" key="3">
    <source>
        <dbReference type="ARBA" id="ARBA00022989"/>
    </source>
</evidence>
<evidence type="ECO:0000259" key="6">
    <source>
        <dbReference type="Pfam" id="PF00689"/>
    </source>
</evidence>
<feature type="transmembrane region" description="Helical" evidence="5">
    <location>
        <begin position="1186"/>
        <end position="1204"/>
    </location>
</feature>
<evidence type="ECO:0000256" key="1">
    <source>
        <dbReference type="ARBA" id="ARBA00004370"/>
    </source>
</evidence>
<dbReference type="STRING" id="403673.A0A177WT83"/>
<name>A0A177WT83_BATDL</name>
<feature type="transmembrane region" description="Helical" evidence="5">
    <location>
        <begin position="125"/>
        <end position="144"/>
    </location>
</feature>
<dbReference type="SUPFAM" id="SSF56784">
    <property type="entry name" value="HAD-like"/>
    <property type="match status" value="1"/>
</dbReference>
<evidence type="ECO:0000313" key="8">
    <source>
        <dbReference type="Proteomes" id="UP000077115"/>
    </source>
</evidence>
<dbReference type="InterPro" id="IPR023299">
    <property type="entry name" value="ATPase_P-typ_cyto_dom_N"/>
</dbReference>
<dbReference type="Proteomes" id="UP000077115">
    <property type="component" value="Unassembled WGS sequence"/>
</dbReference>
<dbReference type="PANTHER" id="PTHR13219">
    <property type="entry name" value="TRANSMEMBRANE PROTEIN 94"/>
    <property type="match status" value="1"/>
</dbReference>
<dbReference type="VEuPathDB" id="FungiDB:BDEG_26257"/>
<feature type="domain" description="Cation-transporting P-type ATPase C-terminal" evidence="6">
    <location>
        <begin position="1029"/>
        <end position="1210"/>
    </location>
</feature>
<dbReference type="InterPro" id="IPR006068">
    <property type="entry name" value="ATPase_P-typ_cation-transptr_C"/>
</dbReference>
<comment type="subcellular location">
    <subcellularLocation>
        <location evidence="1">Membrane</location>
    </subcellularLocation>
</comment>
<reference evidence="7 8" key="1">
    <citation type="submission" date="2006-10" db="EMBL/GenBank/DDBJ databases">
        <title>The Genome Sequence of Batrachochytrium dendrobatidis JEL423.</title>
        <authorList>
            <consortium name="The Broad Institute Genome Sequencing Platform"/>
            <person name="Birren B."/>
            <person name="Lander E."/>
            <person name="Galagan J."/>
            <person name="Cuomo C."/>
            <person name="Devon K."/>
            <person name="Jaffe D."/>
            <person name="Butler J."/>
            <person name="Alvarez P."/>
            <person name="Gnerre S."/>
            <person name="Grabherr M."/>
            <person name="Kleber M."/>
            <person name="Mauceli E."/>
            <person name="Brockman W."/>
            <person name="Young S."/>
            <person name="LaButti K."/>
            <person name="Sykes S."/>
            <person name="DeCaprio D."/>
            <person name="Crawford M."/>
            <person name="Koehrsen M."/>
            <person name="Engels R."/>
            <person name="Montgomery P."/>
            <person name="Pearson M."/>
            <person name="Howarth C."/>
            <person name="Larson L."/>
            <person name="White J."/>
            <person name="O'Leary S."/>
            <person name="Kodira C."/>
            <person name="Zeng Q."/>
            <person name="Yandava C."/>
            <person name="Alvarado L."/>
            <person name="Longcore J."/>
            <person name="James T."/>
        </authorList>
    </citation>
    <scope>NUCLEOTIDE SEQUENCE [LARGE SCALE GENOMIC DNA]</scope>
    <source>
        <strain evidence="7 8">JEL423</strain>
    </source>
</reference>
<feature type="transmembrane region" description="Helical" evidence="5">
    <location>
        <begin position="1116"/>
        <end position="1140"/>
    </location>
</feature>
<dbReference type="PANTHER" id="PTHR13219:SF6">
    <property type="entry name" value="TRANSMEMBRANE PROTEIN 94"/>
    <property type="match status" value="1"/>
</dbReference>
<dbReference type="EMBL" id="DS022308">
    <property type="protein sequence ID" value="OAJ42854.1"/>
    <property type="molecule type" value="Genomic_DNA"/>
</dbReference>
<protein>
    <recommendedName>
        <fullName evidence="6">Cation-transporting P-type ATPase C-terminal domain-containing protein</fullName>
    </recommendedName>
</protein>
<dbReference type="GO" id="GO:0016020">
    <property type="term" value="C:membrane"/>
    <property type="evidence" value="ECO:0007669"/>
    <property type="project" value="UniProtKB-SubCell"/>
</dbReference>
<evidence type="ECO:0000313" key="7">
    <source>
        <dbReference type="EMBL" id="OAJ42854.1"/>
    </source>
</evidence>
<dbReference type="InterPro" id="IPR036412">
    <property type="entry name" value="HAD-like_sf"/>
</dbReference>
<feature type="transmembrane region" description="Helical" evidence="5">
    <location>
        <begin position="94"/>
        <end position="113"/>
    </location>
</feature>
<dbReference type="eggNOG" id="KOG4383">
    <property type="taxonomic scope" value="Eukaryota"/>
</dbReference>
<dbReference type="Gene3D" id="3.40.50.1000">
    <property type="entry name" value="HAD superfamily/HAD-like"/>
    <property type="match status" value="2"/>
</dbReference>
<feature type="transmembrane region" description="Helical" evidence="5">
    <location>
        <begin position="347"/>
        <end position="366"/>
    </location>
</feature>
<proteinExistence type="predicted"/>
<sequence>MNSTTSTNNCNNTFVLSQNQTTDCLLESPSSPSTHISNSIHSPNHTTQQRLHIYLSHKDATATFVQTANAVLAEQRRNIVSLSPLRKYLLRSDVLLAIIFAIGLVGFYIFSLFSSVPFQSRATGALLEGLLIITAVAFNCWLHVREIKLALLEMSSRLQNTLEQVRKYGIDDSQDFCFPTTIPTVSITRVVRDGTVRLLPSNLLVQDDVILLAYGETAPCKILFLFATNHSELIKMEPGQILKPDLFGSLSEPRRAQEAFGISTNGAYYFKVIESPIKSIVLSALNSSRPETVIAHQLSLIDTIFLTRVIWITLGSAFIVNALRFILIDPHNIQSRANQAYEMLVNLQIYILFPLIPLSYPTLSLISRSYGNAQIVCLFEALQSSKTAFEDKDDVDEFDAAPAPTKNVTVSWAAIWSKFLDQIIRIDISFLARTTGLIESLANTTVICSIDREGTISAPLPSVDQIFLIEESGEPVILDTCEDRTLPSGIRFEDKGWIENLPLLKPLGLGLLLMTDCGIHAGRRRIDSHLNTQKIRIHGCICSARQTCLCRVGTEIGFTKDAVDQFVKKASIELFAPNHASIGQCTSDYHLEIPSMISHIFHDNTSGSFQLFSEGNAALILESCGDFWNGHSLSQMTETVEQKIWEFYQNAIISDLQVVAFAYRPIHYPSKALSQGTSPTTPIYLELSEADSYLNQDIPHLQDFSASSNIDDTAAIKSIQEANDLDINKSLEAVSNPLFSRTCKRKARDRTISKIDASAENEVIDGDEFYQEAIKGQTFLAMASVEFTAKPNVVDVIEDLGLAGIRFVYFSSAPERESKAYAEHLGLEIDWNCCIILSPEGVGPGYSAIHDMKARLPKGVNNIRSHIMNVDDVPLHVSLFAECQPHSIREMVRIFQEHGEVVCCIGSSLNDLNVECFAIADISIAVDPLNFQSHQHGPQIGPLSPLVVAASFNSSPCALTLNVDTSLYSITQIIREARTLATNARQGFIFYMGCQATLSCVQFLSFCLLLPPIFSGYHLIYFAWLLLPLISISFLFSPHLPDVMTNMPVKNAEHLRDLWRFIWYCIVRFTIFPSIICVFVFALVLGEIHDSKNGFELSNNYMGVPWNNYTQMDQSALLFAQNYTLCVYVLYMVGISSTYLCRVKSIFERPPYMHPVWCFSAILSLVIQAVFFTISVIGNPYRLRDISWWIHVLVFCGLIVLIPLQEFVKLHDKREWTQFQKRFKLEFNTKLGMHSPI</sequence>
<feature type="transmembrane region" description="Helical" evidence="5">
    <location>
        <begin position="1019"/>
        <end position="1040"/>
    </location>
</feature>
<dbReference type="InterPro" id="IPR039720">
    <property type="entry name" value="TMEM94"/>
</dbReference>
<dbReference type="Pfam" id="PF00689">
    <property type="entry name" value="Cation_ATPase_C"/>
    <property type="match status" value="1"/>
</dbReference>
<gene>
    <name evidence="7" type="ORF">BDEG_26257</name>
</gene>
<dbReference type="SUPFAM" id="SSF81665">
    <property type="entry name" value="Calcium ATPase, transmembrane domain M"/>
    <property type="match status" value="1"/>
</dbReference>
<evidence type="ECO:0000256" key="4">
    <source>
        <dbReference type="ARBA" id="ARBA00023136"/>
    </source>
</evidence>
<dbReference type="AlphaFoldDB" id="A0A177WT83"/>
<evidence type="ECO:0000256" key="5">
    <source>
        <dbReference type="SAM" id="Phobius"/>
    </source>
</evidence>
<keyword evidence="3 5" id="KW-1133">Transmembrane helix</keyword>
<organism evidence="7 8">
    <name type="scientific">Batrachochytrium dendrobatidis (strain JEL423)</name>
    <dbReference type="NCBI Taxonomy" id="403673"/>
    <lineage>
        <taxon>Eukaryota</taxon>
        <taxon>Fungi</taxon>
        <taxon>Fungi incertae sedis</taxon>
        <taxon>Chytridiomycota</taxon>
        <taxon>Chytridiomycota incertae sedis</taxon>
        <taxon>Chytridiomycetes</taxon>
        <taxon>Rhizophydiales</taxon>
        <taxon>Rhizophydiales incertae sedis</taxon>
        <taxon>Batrachochytrium</taxon>
    </lineage>
</organism>
<accession>A0A177WT83</accession>
<feature type="transmembrane region" description="Helical" evidence="5">
    <location>
        <begin position="1061"/>
        <end position="1085"/>
    </location>
</feature>
<dbReference type="GO" id="GO:0000166">
    <property type="term" value="F:nucleotide binding"/>
    <property type="evidence" value="ECO:0007669"/>
    <property type="project" value="InterPro"/>
</dbReference>
<feature type="transmembrane region" description="Helical" evidence="5">
    <location>
        <begin position="305"/>
        <end position="327"/>
    </location>
</feature>
<feature type="transmembrane region" description="Helical" evidence="5">
    <location>
        <begin position="1152"/>
        <end position="1174"/>
    </location>
</feature>
<keyword evidence="2 5" id="KW-0812">Transmembrane</keyword>
<keyword evidence="4 5" id="KW-0472">Membrane</keyword>